<dbReference type="SUPFAM" id="SSF48403">
    <property type="entry name" value="Ankyrin repeat"/>
    <property type="match status" value="1"/>
</dbReference>
<comment type="similarity">
    <text evidence="9">Belongs to the SEC20 family.</text>
</comment>
<evidence type="ECO:0000256" key="1">
    <source>
        <dbReference type="ARBA" id="ARBA00004163"/>
    </source>
</evidence>
<evidence type="ECO:0000256" key="5">
    <source>
        <dbReference type="ARBA" id="ARBA00022892"/>
    </source>
</evidence>
<feature type="transmembrane region" description="Helical" evidence="11">
    <location>
        <begin position="104"/>
        <end position="121"/>
    </location>
</feature>
<keyword evidence="7" id="KW-0175">Coiled coil</keyword>
<keyword evidence="3 11" id="KW-0812">Transmembrane</keyword>
<evidence type="ECO:0000256" key="2">
    <source>
        <dbReference type="ARBA" id="ARBA00022448"/>
    </source>
</evidence>
<dbReference type="Gene3D" id="1.25.40.20">
    <property type="entry name" value="Ankyrin repeat-containing domain"/>
    <property type="match status" value="1"/>
</dbReference>
<keyword evidence="6 11" id="KW-1133">Transmembrane helix</keyword>
<dbReference type="Pfam" id="PF03908">
    <property type="entry name" value="Sec20"/>
    <property type="match status" value="1"/>
</dbReference>
<evidence type="ECO:0000256" key="4">
    <source>
        <dbReference type="ARBA" id="ARBA00022824"/>
    </source>
</evidence>
<keyword evidence="10" id="KW-0040">ANK repeat</keyword>
<dbReference type="EMBL" id="KZ345934">
    <property type="protein sequence ID" value="PIO71482.1"/>
    <property type="molecule type" value="Genomic_DNA"/>
</dbReference>
<dbReference type="GO" id="GO:0031201">
    <property type="term" value="C:SNARE complex"/>
    <property type="evidence" value="ECO:0007669"/>
    <property type="project" value="TreeGrafter"/>
</dbReference>
<comment type="subcellular location">
    <subcellularLocation>
        <location evidence="1">Endoplasmic reticulum membrane</location>
        <topology evidence="1">Single-pass type IV membrane protein</topology>
    </subcellularLocation>
</comment>
<dbReference type="Pfam" id="PF12796">
    <property type="entry name" value="Ank_2"/>
    <property type="match status" value="1"/>
</dbReference>
<organism evidence="13 14">
    <name type="scientific">Teladorsagia circumcincta</name>
    <name type="common">Brown stomach worm</name>
    <name type="synonym">Ostertagia circumcincta</name>
    <dbReference type="NCBI Taxonomy" id="45464"/>
    <lineage>
        <taxon>Eukaryota</taxon>
        <taxon>Metazoa</taxon>
        <taxon>Ecdysozoa</taxon>
        <taxon>Nematoda</taxon>
        <taxon>Chromadorea</taxon>
        <taxon>Rhabditida</taxon>
        <taxon>Rhabditina</taxon>
        <taxon>Rhabditomorpha</taxon>
        <taxon>Strongyloidea</taxon>
        <taxon>Trichostrongylidae</taxon>
        <taxon>Teladorsagia</taxon>
    </lineage>
</organism>
<protein>
    <submittedName>
        <fullName evidence="13">Ankyrin repeat protein</fullName>
    </submittedName>
</protein>
<evidence type="ECO:0000256" key="9">
    <source>
        <dbReference type="ARBA" id="ARBA00037934"/>
    </source>
</evidence>
<dbReference type="PANTHER" id="PTHR12825:SF0">
    <property type="entry name" value="VESICLE TRANSPORT PROTEIN SEC20"/>
    <property type="match status" value="1"/>
</dbReference>
<dbReference type="PROSITE" id="PS50297">
    <property type="entry name" value="ANK_REP_REGION"/>
    <property type="match status" value="1"/>
</dbReference>
<evidence type="ECO:0000313" key="14">
    <source>
        <dbReference type="Proteomes" id="UP000230423"/>
    </source>
</evidence>
<keyword evidence="5" id="KW-0931">ER-Golgi transport</keyword>
<evidence type="ECO:0000256" key="11">
    <source>
        <dbReference type="SAM" id="Phobius"/>
    </source>
</evidence>
<feature type="domain" description="Sec20 C-terminal" evidence="12">
    <location>
        <begin position="38"/>
        <end position="115"/>
    </location>
</feature>
<dbReference type="GO" id="GO:0006890">
    <property type="term" value="P:retrograde vesicle-mediated transport, Golgi to endoplasmic reticulum"/>
    <property type="evidence" value="ECO:0007669"/>
    <property type="project" value="InterPro"/>
</dbReference>
<evidence type="ECO:0000256" key="10">
    <source>
        <dbReference type="PROSITE-ProRule" id="PRU00023"/>
    </source>
</evidence>
<keyword evidence="14" id="KW-1185">Reference proteome</keyword>
<dbReference type="InterPro" id="IPR056173">
    <property type="entry name" value="Sec20_C"/>
</dbReference>
<dbReference type="GO" id="GO:0005789">
    <property type="term" value="C:endoplasmic reticulum membrane"/>
    <property type="evidence" value="ECO:0007669"/>
    <property type="project" value="UniProtKB-SubCell"/>
</dbReference>
<evidence type="ECO:0000256" key="6">
    <source>
        <dbReference type="ARBA" id="ARBA00022989"/>
    </source>
</evidence>
<evidence type="ECO:0000313" key="13">
    <source>
        <dbReference type="EMBL" id="PIO71482.1"/>
    </source>
</evidence>
<dbReference type="OrthoDB" id="1577640at2759"/>
<dbReference type="PROSITE" id="PS50088">
    <property type="entry name" value="ANK_REPEAT"/>
    <property type="match status" value="1"/>
</dbReference>
<keyword evidence="4" id="KW-0256">Endoplasmic reticulum</keyword>
<dbReference type="Proteomes" id="UP000230423">
    <property type="component" value="Unassembled WGS sequence"/>
</dbReference>
<dbReference type="PANTHER" id="PTHR12825">
    <property type="entry name" value="BNIP1-RELATED"/>
    <property type="match status" value="1"/>
</dbReference>
<sequence length="233" mass="25693">VPTSDESARSSLLEGGSSEANVKKFNVDEKNHRDNAVKTTERLSDLLSKMGDRVAQSEQTMDSLIHSSSVLVQTHTEFESHAGHIKTGNKLLSKYERRELTDKILVAIALIFYFASGLVGMEVDTPPVKMEELVREYAELLRQSNDEAAKRMVTRVEGILEATDDSGRSTPHFAAVGGCLPILQLSISQDKWAANRPDEVGMGWTPLMIAASAGRVEIVRYLLSLTQVCFDNI</sequence>
<accession>A0A2G9UP43</accession>
<name>A0A2G9UP43_TELCI</name>
<reference evidence="13 14" key="1">
    <citation type="submission" date="2015-09" db="EMBL/GenBank/DDBJ databases">
        <title>Draft genome of the parasitic nematode Teladorsagia circumcincta isolate WARC Sus (inbred).</title>
        <authorList>
            <person name="Mitreva M."/>
        </authorList>
    </citation>
    <scope>NUCLEOTIDE SEQUENCE [LARGE SCALE GENOMIC DNA]</scope>
    <source>
        <strain evidence="13 14">S</strain>
    </source>
</reference>
<evidence type="ECO:0000256" key="8">
    <source>
        <dbReference type="ARBA" id="ARBA00023136"/>
    </source>
</evidence>
<evidence type="ECO:0000256" key="3">
    <source>
        <dbReference type="ARBA" id="ARBA00022692"/>
    </source>
</evidence>
<feature type="non-terminal residue" evidence="13">
    <location>
        <position position="1"/>
    </location>
</feature>
<evidence type="ECO:0000256" key="7">
    <source>
        <dbReference type="ARBA" id="ARBA00023054"/>
    </source>
</evidence>
<dbReference type="AlphaFoldDB" id="A0A2G9UP43"/>
<keyword evidence="8 11" id="KW-0472">Membrane</keyword>
<dbReference type="InterPro" id="IPR005606">
    <property type="entry name" value="Sec20"/>
</dbReference>
<dbReference type="SMART" id="SM00248">
    <property type="entry name" value="ANK"/>
    <property type="match status" value="1"/>
</dbReference>
<keyword evidence="2" id="KW-0813">Transport</keyword>
<evidence type="ECO:0000259" key="12">
    <source>
        <dbReference type="Pfam" id="PF03908"/>
    </source>
</evidence>
<feature type="repeat" description="ANK" evidence="10">
    <location>
        <begin position="202"/>
        <end position="224"/>
    </location>
</feature>
<dbReference type="InterPro" id="IPR002110">
    <property type="entry name" value="Ankyrin_rpt"/>
</dbReference>
<proteinExistence type="inferred from homology"/>
<dbReference type="GO" id="GO:0005484">
    <property type="term" value="F:SNAP receptor activity"/>
    <property type="evidence" value="ECO:0007669"/>
    <property type="project" value="InterPro"/>
</dbReference>
<gene>
    <name evidence="13" type="ORF">TELCIR_06626</name>
</gene>
<dbReference type="InterPro" id="IPR036770">
    <property type="entry name" value="Ankyrin_rpt-contain_sf"/>
</dbReference>